<dbReference type="Proteomes" id="UP001596496">
    <property type="component" value="Unassembled WGS sequence"/>
</dbReference>
<dbReference type="InterPro" id="IPR051678">
    <property type="entry name" value="AGP_Transferase"/>
</dbReference>
<dbReference type="PANTHER" id="PTHR21310">
    <property type="entry name" value="AMINOGLYCOSIDE PHOSPHOTRANSFERASE-RELATED-RELATED"/>
    <property type="match status" value="1"/>
</dbReference>
<accession>A0ABW2PJP9</accession>
<sequence>MESRSRDRAGDVQDVVAMRLPGYRVHSVVLLGEGQDNIAYEVNGELIVRFSKEPDPAVRAAQVRDEAGLLAAVADISPLPVPAPSFTVAEEGCLAYFKLPGTPLIDLPASRRSADTANTAAIAATLGELLNALHGVPIGRMAELVDTDDQPKELWLREAAETYAMVAGQVPPVYRHAVEAFLDAPPPADGHALAFSHNDLGIEHVLVDPAGRAVTGVIDWSDAAIVDPAYDFGLIHRDLGPLAVRAALSRYRTGAHEAEAISARAAFYARCSVFEDMAYGIDTGHGSYLTKSLTALRWLFPA</sequence>
<dbReference type="SUPFAM" id="SSF56112">
    <property type="entry name" value="Protein kinase-like (PK-like)"/>
    <property type="match status" value="1"/>
</dbReference>
<reference evidence="3" key="1">
    <citation type="journal article" date="2019" name="Int. J. Syst. Evol. Microbiol.">
        <title>The Global Catalogue of Microorganisms (GCM) 10K type strain sequencing project: providing services to taxonomists for standard genome sequencing and annotation.</title>
        <authorList>
            <consortium name="The Broad Institute Genomics Platform"/>
            <consortium name="The Broad Institute Genome Sequencing Center for Infectious Disease"/>
            <person name="Wu L."/>
            <person name="Ma J."/>
        </authorList>
    </citation>
    <scope>NUCLEOTIDE SEQUENCE [LARGE SCALE GENOMIC DNA]</scope>
    <source>
        <strain evidence="3">CECT 7649</strain>
    </source>
</reference>
<proteinExistence type="predicted"/>
<evidence type="ECO:0000313" key="2">
    <source>
        <dbReference type="EMBL" id="MFC7387788.1"/>
    </source>
</evidence>
<evidence type="ECO:0000313" key="3">
    <source>
        <dbReference type="Proteomes" id="UP001596496"/>
    </source>
</evidence>
<comment type="caution">
    <text evidence="2">The sequence shown here is derived from an EMBL/GenBank/DDBJ whole genome shotgun (WGS) entry which is preliminary data.</text>
</comment>
<dbReference type="Pfam" id="PF01636">
    <property type="entry name" value="APH"/>
    <property type="match status" value="1"/>
</dbReference>
<dbReference type="InterPro" id="IPR011009">
    <property type="entry name" value="Kinase-like_dom_sf"/>
</dbReference>
<name>A0ABW2PJP9_9ACTN</name>
<keyword evidence="3" id="KW-1185">Reference proteome</keyword>
<organism evidence="2 3">
    <name type="scientific">Sphaerisporangium rhizosphaerae</name>
    <dbReference type="NCBI Taxonomy" id="2269375"/>
    <lineage>
        <taxon>Bacteria</taxon>
        <taxon>Bacillati</taxon>
        <taxon>Actinomycetota</taxon>
        <taxon>Actinomycetes</taxon>
        <taxon>Streptosporangiales</taxon>
        <taxon>Streptosporangiaceae</taxon>
        <taxon>Sphaerisporangium</taxon>
    </lineage>
</organism>
<gene>
    <name evidence="2" type="ORF">ACFQSB_36660</name>
</gene>
<dbReference type="EMBL" id="JBHTCG010000044">
    <property type="protein sequence ID" value="MFC7387788.1"/>
    <property type="molecule type" value="Genomic_DNA"/>
</dbReference>
<dbReference type="Gene3D" id="3.90.1200.10">
    <property type="match status" value="1"/>
</dbReference>
<feature type="domain" description="Aminoglycoside phosphotransferase" evidence="1">
    <location>
        <begin position="29"/>
        <end position="256"/>
    </location>
</feature>
<protein>
    <submittedName>
        <fullName evidence="2">Phosphotransferase family protein</fullName>
    </submittedName>
</protein>
<dbReference type="InterPro" id="IPR002575">
    <property type="entry name" value="Aminoglycoside_PTrfase"/>
</dbReference>
<evidence type="ECO:0000259" key="1">
    <source>
        <dbReference type="Pfam" id="PF01636"/>
    </source>
</evidence>
<dbReference type="Gene3D" id="3.30.200.20">
    <property type="entry name" value="Phosphorylase Kinase, domain 1"/>
    <property type="match status" value="1"/>
</dbReference>